<evidence type="ECO:0000313" key="1">
    <source>
        <dbReference type="EMBL" id="MFC4408907.1"/>
    </source>
</evidence>
<dbReference type="EMBL" id="JBHSEC010000001">
    <property type="protein sequence ID" value="MFC4408907.1"/>
    <property type="molecule type" value="Genomic_DNA"/>
</dbReference>
<reference evidence="2" key="1">
    <citation type="journal article" date="2019" name="Int. J. Syst. Evol. Microbiol.">
        <title>The Global Catalogue of Microorganisms (GCM) 10K type strain sequencing project: providing services to taxonomists for standard genome sequencing and annotation.</title>
        <authorList>
            <consortium name="The Broad Institute Genomics Platform"/>
            <consortium name="The Broad Institute Genome Sequencing Center for Infectious Disease"/>
            <person name="Wu L."/>
            <person name="Ma J."/>
        </authorList>
    </citation>
    <scope>NUCLEOTIDE SEQUENCE [LARGE SCALE GENOMIC DNA]</scope>
    <source>
        <strain evidence="2">CCUG 59778</strain>
    </source>
</reference>
<name>A0ABV8X3U3_9LACT</name>
<comment type="caution">
    <text evidence="1">The sequence shown here is derived from an EMBL/GenBank/DDBJ whole genome shotgun (WGS) entry which is preliminary data.</text>
</comment>
<dbReference type="Proteomes" id="UP001595817">
    <property type="component" value="Unassembled WGS sequence"/>
</dbReference>
<accession>A0ABV8X3U3</accession>
<protein>
    <submittedName>
        <fullName evidence="1">Uncharacterized protein</fullName>
    </submittedName>
</protein>
<organism evidence="1 2">
    <name type="scientific">Chungangia koreensis</name>
    <dbReference type="NCBI Taxonomy" id="752657"/>
    <lineage>
        <taxon>Bacteria</taxon>
        <taxon>Bacillati</taxon>
        <taxon>Bacillota</taxon>
        <taxon>Bacilli</taxon>
        <taxon>Lactobacillales</taxon>
        <taxon>Chungangia</taxon>
    </lineage>
</organism>
<dbReference type="RefSeq" id="WP_378151101.1">
    <property type="nucleotide sequence ID" value="NZ_JBHSEC010000001.1"/>
</dbReference>
<keyword evidence="2" id="KW-1185">Reference proteome</keyword>
<sequence>MIFLIGLVIIIAVTLLSIEVKFGKMIKQNEQILYYLSEQNEIQKSKKGIHI</sequence>
<evidence type="ECO:0000313" key="2">
    <source>
        <dbReference type="Proteomes" id="UP001595817"/>
    </source>
</evidence>
<proteinExistence type="predicted"/>
<gene>
    <name evidence="1" type="ORF">ACFOZY_00515</name>
</gene>